<dbReference type="AlphaFoldDB" id="A0A7I8DCN0"/>
<evidence type="ECO:0000313" key="3">
    <source>
        <dbReference type="Proteomes" id="UP000593802"/>
    </source>
</evidence>
<evidence type="ECO:0000313" key="2">
    <source>
        <dbReference type="EMBL" id="BCJ87844.1"/>
    </source>
</evidence>
<dbReference type="InterPro" id="IPR001173">
    <property type="entry name" value="Glyco_trans_2-like"/>
</dbReference>
<proteinExistence type="predicted"/>
<evidence type="ECO:0000259" key="1">
    <source>
        <dbReference type="Pfam" id="PF00535"/>
    </source>
</evidence>
<accession>A0A7I8DCN0</accession>
<organism evidence="2 3">
    <name type="scientific">Effusibacillus dendaii</name>
    <dbReference type="NCBI Taxonomy" id="2743772"/>
    <lineage>
        <taxon>Bacteria</taxon>
        <taxon>Bacillati</taxon>
        <taxon>Bacillota</taxon>
        <taxon>Bacilli</taxon>
        <taxon>Bacillales</taxon>
        <taxon>Alicyclobacillaceae</taxon>
        <taxon>Effusibacillus</taxon>
    </lineage>
</organism>
<dbReference type="Proteomes" id="UP000593802">
    <property type="component" value="Chromosome"/>
</dbReference>
<dbReference type="KEGG" id="eff:skT53_28290"/>
<feature type="domain" description="Glycosyltransferase 2-like" evidence="1">
    <location>
        <begin position="38"/>
        <end position="101"/>
    </location>
</feature>
<dbReference type="InterPro" id="IPR029044">
    <property type="entry name" value="Nucleotide-diphossugar_trans"/>
</dbReference>
<name>A0A7I8DCN0_9BACL</name>
<protein>
    <recommendedName>
        <fullName evidence="1">Glycosyltransferase 2-like domain-containing protein</fullName>
    </recommendedName>
</protein>
<keyword evidence="3" id="KW-1185">Reference proteome</keyword>
<dbReference type="RefSeq" id="WP_200758268.1">
    <property type="nucleotide sequence ID" value="NZ_AP023366.1"/>
</dbReference>
<reference evidence="2 3" key="1">
    <citation type="submission" date="2020-08" db="EMBL/GenBank/DDBJ databases">
        <title>Complete Genome Sequence of Effusibacillus dendaii Strain skT53, Isolated from Farmland soil.</title>
        <authorList>
            <person name="Konishi T."/>
            <person name="Kawasaki H."/>
        </authorList>
    </citation>
    <scope>NUCLEOTIDE SEQUENCE [LARGE SCALE GENOMIC DNA]</scope>
    <source>
        <strain evidence="3">skT53</strain>
    </source>
</reference>
<dbReference type="Pfam" id="PF00535">
    <property type="entry name" value="Glycos_transf_2"/>
    <property type="match status" value="1"/>
</dbReference>
<dbReference type="EMBL" id="AP023366">
    <property type="protein sequence ID" value="BCJ87844.1"/>
    <property type="molecule type" value="Genomic_DNA"/>
</dbReference>
<gene>
    <name evidence="2" type="ORF">skT53_28290</name>
</gene>
<dbReference type="SUPFAM" id="SSF53448">
    <property type="entry name" value="Nucleotide-diphospho-sugar transferases"/>
    <property type="match status" value="1"/>
</dbReference>
<sequence length="144" mass="16557">MLALLIWAFAAYGIVAALYQVVRLYESPSISEGHRFTLVLVVRNGEAYVEGLLRFLLVRSFFLKNDLHILVVDTGSEDSTREIVSRLQENYSRIELIGTDREYDGGLLESVWSSADQDSPFALYDLRSWKNTKRIIPYFKRVFG</sequence>
<dbReference type="Gene3D" id="3.90.550.10">
    <property type="entry name" value="Spore Coat Polysaccharide Biosynthesis Protein SpsA, Chain A"/>
    <property type="match status" value="1"/>
</dbReference>